<protein>
    <submittedName>
        <fullName evidence="8 10">Uncharacterized protein</fullName>
    </submittedName>
</protein>
<evidence type="ECO:0000256" key="7">
    <source>
        <dbReference type="SAM" id="Phobius"/>
    </source>
</evidence>
<reference evidence="10" key="1">
    <citation type="submission" date="2016-06" db="UniProtKB">
        <authorList>
            <consortium name="WormBaseParasite"/>
        </authorList>
    </citation>
    <scope>IDENTIFICATION</scope>
</reference>
<dbReference type="Proteomes" id="UP000267606">
    <property type="component" value="Unassembled WGS sequence"/>
</dbReference>
<evidence type="ECO:0000256" key="2">
    <source>
        <dbReference type="ARBA" id="ARBA00010532"/>
    </source>
</evidence>
<reference evidence="8 9" key="2">
    <citation type="submission" date="2018-11" db="EMBL/GenBank/DDBJ databases">
        <authorList>
            <consortium name="Pathogen Informatics"/>
        </authorList>
    </citation>
    <scope>NUCLEOTIDE SEQUENCE [LARGE SCALE GENOMIC DNA]</scope>
</reference>
<dbReference type="InterPro" id="IPR002159">
    <property type="entry name" value="CD36_fam"/>
</dbReference>
<feature type="transmembrane region" description="Helical" evidence="7">
    <location>
        <begin position="48"/>
        <end position="74"/>
    </location>
</feature>
<dbReference type="Pfam" id="PF01130">
    <property type="entry name" value="CD36"/>
    <property type="match status" value="1"/>
</dbReference>
<keyword evidence="6" id="KW-0325">Glycoprotein</keyword>
<dbReference type="GO" id="GO:0016020">
    <property type="term" value="C:membrane"/>
    <property type="evidence" value="ECO:0007669"/>
    <property type="project" value="UniProtKB-SubCell"/>
</dbReference>
<keyword evidence="9" id="KW-1185">Reference proteome</keyword>
<comment type="similarity">
    <text evidence="2">Belongs to the CD36 family.</text>
</comment>
<proteinExistence type="inferred from homology"/>
<sequence>MINSSLSMLNKIPRMIVPILWMNEMISVDEDTKKDLEKVTFIPLGARILGISLVGAGIFLWAVFLIISVATIYLRENNILI</sequence>
<accession>A0A183HXT6</accession>
<comment type="subcellular location">
    <subcellularLocation>
        <location evidence="1">Membrane</location>
    </subcellularLocation>
</comment>
<evidence type="ECO:0000256" key="5">
    <source>
        <dbReference type="ARBA" id="ARBA00023136"/>
    </source>
</evidence>
<evidence type="ECO:0000256" key="1">
    <source>
        <dbReference type="ARBA" id="ARBA00004370"/>
    </source>
</evidence>
<evidence type="ECO:0000256" key="3">
    <source>
        <dbReference type="ARBA" id="ARBA00022692"/>
    </source>
</evidence>
<evidence type="ECO:0000313" key="8">
    <source>
        <dbReference type="EMBL" id="VDO83660.1"/>
    </source>
</evidence>
<evidence type="ECO:0000313" key="9">
    <source>
        <dbReference type="Proteomes" id="UP000267606"/>
    </source>
</evidence>
<evidence type="ECO:0000313" key="10">
    <source>
        <dbReference type="WBParaSite" id="OFLC_0001229901-mRNA-1"/>
    </source>
</evidence>
<evidence type="ECO:0000256" key="6">
    <source>
        <dbReference type="ARBA" id="ARBA00023180"/>
    </source>
</evidence>
<dbReference type="AlphaFoldDB" id="A0A183HXT6"/>
<keyword evidence="3 7" id="KW-0812">Transmembrane</keyword>
<name>A0A183HXT6_9BILA</name>
<dbReference type="WBParaSite" id="OFLC_0001229901-mRNA-1">
    <property type="protein sequence ID" value="OFLC_0001229901-mRNA-1"/>
    <property type="gene ID" value="OFLC_0001229901"/>
</dbReference>
<organism evidence="10">
    <name type="scientific">Onchocerca flexuosa</name>
    <dbReference type="NCBI Taxonomy" id="387005"/>
    <lineage>
        <taxon>Eukaryota</taxon>
        <taxon>Metazoa</taxon>
        <taxon>Ecdysozoa</taxon>
        <taxon>Nematoda</taxon>
        <taxon>Chromadorea</taxon>
        <taxon>Rhabditida</taxon>
        <taxon>Spirurina</taxon>
        <taxon>Spiruromorpha</taxon>
        <taxon>Filarioidea</taxon>
        <taxon>Onchocercidae</taxon>
        <taxon>Onchocerca</taxon>
    </lineage>
</organism>
<gene>
    <name evidence="8" type="ORF">OFLC_LOCUS12301</name>
</gene>
<dbReference type="EMBL" id="UZAJ01018929">
    <property type="protein sequence ID" value="VDO83660.1"/>
    <property type="molecule type" value="Genomic_DNA"/>
</dbReference>
<keyword evidence="5 7" id="KW-0472">Membrane</keyword>
<evidence type="ECO:0000256" key="4">
    <source>
        <dbReference type="ARBA" id="ARBA00022989"/>
    </source>
</evidence>
<keyword evidence="4 7" id="KW-1133">Transmembrane helix</keyword>
<dbReference type="STRING" id="387005.A0A183HXT6"/>